<keyword evidence="1" id="KW-0175">Coiled coil</keyword>
<feature type="region of interest" description="Disordered" evidence="2">
    <location>
        <begin position="476"/>
        <end position="570"/>
    </location>
</feature>
<name>A0AAD9L6D9_PAPLA</name>
<gene>
    <name evidence="3" type="ORF">DB88DRAFT_246187</name>
</gene>
<evidence type="ECO:0000256" key="1">
    <source>
        <dbReference type="SAM" id="Coils"/>
    </source>
</evidence>
<feature type="region of interest" description="Disordered" evidence="2">
    <location>
        <begin position="47"/>
        <end position="212"/>
    </location>
</feature>
<feature type="region of interest" description="Disordered" evidence="2">
    <location>
        <begin position="1"/>
        <end position="23"/>
    </location>
</feature>
<evidence type="ECO:0000256" key="2">
    <source>
        <dbReference type="SAM" id="MobiDB-lite"/>
    </source>
</evidence>
<evidence type="ECO:0000313" key="3">
    <source>
        <dbReference type="EMBL" id="KAK1924998.1"/>
    </source>
</evidence>
<dbReference type="Proteomes" id="UP001182556">
    <property type="component" value="Unassembled WGS sequence"/>
</dbReference>
<feature type="compositionally biased region" description="Polar residues" evidence="2">
    <location>
        <begin position="511"/>
        <end position="528"/>
    </location>
</feature>
<feature type="region of interest" description="Disordered" evidence="2">
    <location>
        <begin position="686"/>
        <end position="803"/>
    </location>
</feature>
<feature type="coiled-coil region" evidence="1">
    <location>
        <begin position="281"/>
        <end position="357"/>
    </location>
</feature>
<comment type="caution">
    <text evidence="3">The sequence shown here is derived from an EMBL/GenBank/DDBJ whole genome shotgun (WGS) entry which is preliminary data.</text>
</comment>
<dbReference type="EMBL" id="JAODAN010000004">
    <property type="protein sequence ID" value="KAK1924998.1"/>
    <property type="molecule type" value="Genomic_DNA"/>
</dbReference>
<accession>A0AAD9L6D9</accession>
<dbReference type="AlphaFoldDB" id="A0AAD9L6D9"/>
<feature type="region of interest" description="Disordered" evidence="2">
    <location>
        <begin position="616"/>
        <end position="663"/>
    </location>
</feature>
<reference evidence="3" key="1">
    <citation type="submission" date="2023-02" db="EMBL/GenBank/DDBJ databases">
        <title>Identification and recombinant expression of a fungal hydrolase from Papiliotrema laurentii that hydrolyzes apple cutin and clears colloidal polyester polyurethane.</title>
        <authorList>
            <consortium name="DOE Joint Genome Institute"/>
            <person name="Roman V.A."/>
            <person name="Bojanowski C."/>
            <person name="Crable B.R."/>
            <person name="Wagner D.N."/>
            <person name="Hung C.S."/>
            <person name="Nadeau L.J."/>
            <person name="Schratz L."/>
            <person name="Haridas S."/>
            <person name="Pangilinan J."/>
            <person name="Lipzen A."/>
            <person name="Na H."/>
            <person name="Yan M."/>
            <person name="Ng V."/>
            <person name="Grigoriev I.V."/>
            <person name="Spatafora J.W."/>
            <person name="Barlow D."/>
            <person name="Biffinger J."/>
            <person name="Kelley-Loughnane N."/>
            <person name="Varaljay V.A."/>
            <person name="Crookes-Goodson W.J."/>
        </authorList>
    </citation>
    <scope>NUCLEOTIDE SEQUENCE</scope>
    <source>
        <strain evidence="3">5307AH</strain>
    </source>
</reference>
<feature type="compositionally biased region" description="Polar residues" evidence="2">
    <location>
        <begin position="476"/>
        <end position="504"/>
    </location>
</feature>
<evidence type="ECO:0000313" key="4">
    <source>
        <dbReference type="Proteomes" id="UP001182556"/>
    </source>
</evidence>
<sequence>MATRTQAQTRGQMLAHPFAYGPPPLDPTARGTMGAMMNNIDPTNEYMYQMPSGRLPPRSEAEPIDPQALKERLQFLGLQDSSDEGPSQSGEAVHDDSSSGSTSSTPHEHRGRVDHPNNPYFAHHYKPLHPHTGPTEKDPPRRYPTVHEVYPEDSISMYRPRPAPQPVQSYRGGRSSSTRPDTARRGGTDIDPGDPGDHIREEYENEVPPMSAYSADEVTAETPRSMTYLDPTLAPGSVQTRGTFGHGGMTAMRDKLLAEQASLEASKQAEIAAHLTDTAKLATTLTKLEAAEQQLRELQATLIAERVARTQLQQEASHTAEDMRDCREELASAVRALRRARDESKRSEEERKGLAKAYDLAQAKLHKYQLEISVREANARGRAHGRQEAWEEAARWMGMSPPIPVNPVQQIPETVLRQTPMVGNQSLGQQQPQRPPAADGRTALQATQPLQQQPHSGHLAYPAPAMGQQYQPMAESMTNPNAQTHGHGTTQISPDPFPHSNQPQGIHVPQVQGSQPSQYTAQVGSQIPLQVPAQPNAPITPNGPPTAPGFQQGQPQLQQQTGAPATANSGFQNVLQPAPVIVPNGQPQQPFAVASQSVPHQYAQLPPQHPMRAASMVNQGQMHASPPLPMANHSQPFQPTPQPSQPTVASSGFPQPPEHALRPGAADSYLDRIEHDARLQKMLHGAASKSLHTSQFPRSEAGESIVDKPLPNPLASDPLGRSHTFHAAPTTQSTQNGKSRRRQSLSEGMHPNMMMSSIPDGDRYPAFPGAAPHGGLSHLGHRRGHSRSASMTSIDPAAYALPP</sequence>
<feature type="compositionally biased region" description="Low complexity" evidence="2">
    <location>
        <begin position="548"/>
        <end position="565"/>
    </location>
</feature>
<feature type="compositionally biased region" description="Polar residues" evidence="2">
    <location>
        <begin position="1"/>
        <end position="11"/>
    </location>
</feature>
<proteinExistence type="predicted"/>
<organism evidence="3 4">
    <name type="scientific">Papiliotrema laurentii</name>
    <name type="common">Cryptococcus laurentii</name>
    <dbReference type="NCBI Taxonomy" id="5418"/>
    <lineage>
        <taxon>Eukaryota</taxon>
        <taxon>Fungi</taxon>
        <taxon>Dikarya</taxon>
        <taxon>Basidiomycota</taxon>
        <taxon>Agaricomycotina</taxon>
        <taxon>Tremellomycetes</taxon>
        <taxon>Tremellales</taxon>
        <taxon>Rhynchogastremaceae</taxon>
        <taxon>Papiliotrema</taxon>
    </lineage>
</organism>
<keyword evidence="4" id="KW-1185">Reference proteome</keyword>
<feature type="compositionally biased region" description="Basic and acidic residues" evidence="2">
    <location>
        <begin position="106"/>
        <end position="115"/>
    </location>
</feature>
<protein>
    <submittedName>
        <fullName evidence="3">Uncharacterized protein</fullName>
    </submittedName>
</protein>